<organism evidence="1 2">
    <name type="scientific">Diploptera punctata</name>
    <name type="common">Pacific beetle cockroach</name>
    <dbReference type="NCBI Taxonomy" id="6984"/>
    <lineage>
        <taxon>Eukaryota</taxon>
        <taxon>Metazoa</taxon>
        <taxon>Ecdysozoa</taxon>
        <taxon>Arthropoda</taxon>
        <taxon>Hexapoda</taxon>
        <taxon>Insecta</taxon>
        <taxon>Pterygota</taxon>
        <taxon>Neoptera</taxon>
        <taxon>Polyneoptera</taxon>
        <taxon>Dictyoptera</taxon>
        <taxon>Blattodea</taxon>
        <taxon>Blaberoidea</taxon>
        <taxon>Blaberidae</taxon>
        <taxon>Diplopterinae</taxon>
        <taxon>Diploptera</taxon>
    </lineage>
</organism>
<protein>
    <submittedName>
        <fullName evidence="1">Uncharacterized protein</fullName>
    </submittedName>
</protein>
<reference evidence="1" key="2">
    <citation type="submission" date="2023-05" db="EMBL/GenBank/DDBJ databases">
        <authorList>
            <person name="Fouks B."/>
        </authorList>
    </citation>
    <scope>NUCLEOTIDE SEQUENCE</scope>
    <source>
        <strain evidence="1">Stay&amp;Tobe</strain>
        <tissue evidence="1">Testes</tissue>
    </source>
</reference>
<keyword evidence="2" id="KW-1185">Reference proteome</keyword>
<comment type="caution">
    <text evidence="1">The sequence shown here is derived from an EMBL/GenBank/DDBJ whole genome shotgun (WGS) entry which is preliminary data.</text>
</comment>
<proteinExistence type="predicted"/>
<feature type="non-terminal residue" evidence="1">
    <location>
        <position position="1"/>
    </location>
</feature>
<accession>A0AAD7ZX73</accession>
<gene>
    <name evidence="1" type="ORF">L9F63_019030</name>
</gene>
<dbReference type="Proteomes" id="UP001233999">
    <property type="component" value="Unassembled WGS sequence"/>
</dbReference>
<feature type="non-terminal residue" evidence="1">
    <location>
        <position position="156"/>
    </location>
</feature>
<sequence>GGERSIPFKHRELQKLDCEDFLPQLRRASSVASARSSCFPVTFLPQLRRASSVASARSSCFPVVDSTANDSTAKTFLPQLRRASSVASARSCCFPVVDSTANDVSPSTAEGIFRGNCKMLDIGRSLNLLHMTEFNITETTSGCRTQSPKKISRLLA</sequence>
<evidence type="ECO:0000313" key="2">
    <source>
        <dbReference type="Proteomes" id="UP001233999"/>
    </source>
</evidence>
<reference evidence="1" key="1">
    <citation type="journal article" date="2023" name="IScience">
        <title>Live-bearing cockroach genome reveals convergent evolutionary mechanisms linked to viviparity in insects and beyond.</title>
        <authorList>
            <person name="Fouks B."/>
            <person name="Harrison M.C."/>
            <person name="Mikhailova A.A."/>
            <person name="Marchal E."/>
            <person name="English S."/>
            <person name="Carruthers M."/>
            <person name="Jennings E.C."/>
            <person name="Chiamaka E.L."/>
            <person name="Frigard R.A."/>
            <person name="Pippel M."/>
            <person name="Attardo G.M."/>
            <person name="Benoit J.B."/>
            <person name="Bornberg-Bauer E."/>
            <person name="Tobe S.S."/>
        </authorList>
    </citation>
    <scope>NUCLEOTIDE SEQUENCE</scope>
    <source>
        <strain evidence="1">Stay&amp;Tobe</strain>
    </source>
</reference>
<dbReference type="AlphaFoldDB" id="A0AAD7ZX73"/>
<dbReference type="EMBL" id="JASPKZ010006434">
    <property type="protein sequence ID" value="KAJ9587453.1"/>
    <property type="molecule type" value="Genomic_DNA"/>
</dbReference>
<evidence type="ECO:0000313" key="1">
    <source>
        <dbReference type="EMBL" id="KAJ9587453.1"/>
    </source>
</evidence>
<name>A0AAD7ZX73_DIPPU</name>